<protein>
    <recommendedName>
        <fullName evidence="2">Reverse transcriptase zinc-binding domain-containing protein</fullName>
    </recommendedName>
</protein>
<proteinExistence type="predicted"/>
<reference evidence="1" key="1">
    <citation type="journal article" date="2024" name="Gigascience">
        <title>Chromosome-level genome of the poultry shaft louse Menopon gallinae provides insight into the host-switching and adaptive evolution of parasitic lice.</title>
        <authorList>
            <person name="Xu Y."/>
            <person name="Ma L."/>
            <person name="Liu S."/>
            <person name="Liang Y."/>
            <person name="Liu Q."/>
            <person name="He Z."/>
            <person name="Tian L."/>
            <person name="Duan Y."/>
            <person name="Cai W."/>
            <person name="Li H."/>
            <person name="Song F."/>
        </authorList>
    </citation>
    <scope>NUCLEOTIDE SEQUENCE</scope>
    <source>
        <strain evidence="1">Cailab_2023a</strain>
    </source>
</reference>
<gene>
    <name evidence="1" type="ORF">PYX00_002625</name>
</gene>
<sequence length="264" mass="31294">MSILGNRTRGLDYRQRIILYEGVPLAVLDYCASVYYPRLSKVYKQRLRTPNRKWLLRTIGGYGTISYEATHLIARVLPLDLYFSRRILLSKFKHYVRGKLPKTDEQFGLRFEYSKIYDSSDDSEVGFKIVTDIIHNSLYQKWQAEWDRCDKCRNTHRFFPSVRDRLRMKDTDINFHTTKILSGHGNFAQYLKRFHIVDDANCTDCKNNQIDSVEHALFECPAFADLRSRRKINTSFFNIGKKKISERRSFLVFAHQITSMKKRH</sequence>
<accession>A0AAW2HYU6</accession>
<dbReference type="AlphaFoldDB" id="A0AAW2HYU6"/>
<name>A0AAW2HYU6_9NEOP</name>
<comment type="caution">
    <text evidence="1">The sequence shown here is derived from an EMBL/GenBank/DDBJ whole genome shotgun (WGS) entry which is preliminary data.</text>
</comment>
<organism evidence="1">
    <name type="scientific">Menopon gallinae</name>
    <name type="common">poultry shaft louse</name>
    <dbReference type="NCBI Taxonomy" id="328185"/>
    <lineage>
        <taxon>Eukaryota</taxon>
        <taxon>Metazoa</taxon>
        <taxon>Ecdysozoa</taxon>
        <taxon>Arthropoda</taxon>
        <taxon>Hexapoda</taxon>
        <taxon>Insecta</taxon>
        <taxon>Pterygota</taxon>
        <taxon>Neoptera</taxon>
        <taxon>Paraneoptera</taxon>
        <taxon>Psocodea</taxon>
        <taxon>Troctomorpha</taxon>
        <taxon>Phthiraptera</taxon>
        <taxon>Amblycera</taxon>
        <taxon>Menoponidae</taxon>
        <taxon>Menopon</taxon>
    </lineage>
</organism>
<evidence type="ECO:0008006" key="2">
    <source>
        <dbReference type="Google" id="ProtNLM"/>
    </source>
</evidence>
<dbReference type="EMBL" id="JARGDH010000002">
    <property type="protein sequence ID" value="KAL0274525.1"/>
    <property type="molecule type" value="Genomic_DNA"/>
</dbReference>
<evidence type="ECO:0000313" key="1">
    <source>
        <dbReference type="EMBL" id="KAL0274525.1"/>
    </source>
</evidence>